<dbReference type="Proteomes" id="UP000008720">
    <property type="component" value="Chromosome"/>
</dbReference>
<reference evidence="5 6" key="1">
    <citation type="journal article" date="2011" name="Stand. Genomic Sci.">
        <title>Complete genome sequence of Marivirga tractuosa type strain (H-43).</title>
        <authorList>
            <person name="Pagani I."/>
            <person name="Chertkov O."/>
            <person name="Lapidus A."/>
            <person name="Lucas S."/>
            <person name="Del Rio T.G."/>
            <person name="Tice H."/>
            <person name="Copeland A."/>
            <person name="Cheng J.F."/>
            <person name="Nolan M."/>
            <person name="Saunders E."/>
            <person name="Pitluck S."/>
            <person name="Held B."/>
            <person name="Goodwin L."/>
            <person name="Liolios K."/>
            <person name="Ovchinikova G."/>
            <person name="Ivanova N."/>
            <person name="Mavromatis K."/>
            <person name="Pati A."/>
            <person name="Chen A."/>
            <person name="Palaniappan K."/>
            <person name="Land M."/>
            <person name="Hauser L."/>
            <person name="Jeffries C.D."/>
            <person name="Detter J.C."/>
            <person name="Han C."/>
            <person name="Tapia R."/>
            <person name="Ngatchou-Djao O.D."/>
            <person name="Rohde M."/>
            <person name="Goker M."/>
            <person name="Spring S."/>
            <person name="Sikorski J."/>
            <person name="Woyke T."/>
            <person name="Bristow J."/>
            <person name="Eisen J.A."/>
            <person name="Markowitz V."/>
            <person name="Hugenholtz P."/>
            <person name="Klenk H.P."/>
            <person name="Kyrpides N.C."/>
        </authorList>
    </citation>
    <scope>NUCLEOTIDE SEQUENCE [LARGE SCALE GENOMIC DNA]</scope>
    <source>
        <strain evidence="6">ATCC 23168 / DSM 4126 / NBRC 15989 / NCIMB 1408 / VKM B-1430 / H-43</strain>
    </source>
</reference>
<dbReference type="Gene3D" id="2.40.420.20">
    <property type="match status" value="1"/>
</dbReference>
<feature type="chain" id="PRO_5005673950" evidence="2">
    <location>
        <begin position="25"/>
        <end position="352"/>
    </location>
</feature>
<dbReference type="Pfam" id="PF25989">
    <property type="entry name" value="YknX_C"/>
    <property type="match status" value="1"/>
</dbReference>
<dbReference type="InterPro" id="IPR058792">
    <property type="entry name" value="Beta-barrel_RND_2"/>
</dbReference>
<name>E4TUW1_MARTH</name>
<dbReference type="InterPro" id="IPR006143">
    <property type="entry name" value="RND_pump_MFP"/>
</dbReference>
<keyword evidence="2" id="KW-0732">Signal</keyword>
<dbReference type="NCBIfam" id="TIGR01730">
    <property type="entry name" value="RND_mfp"/>
    <property type="match status" value="1"/>
</dbReference>
<dbReference type="RefSeq" id="WP_013453217.1">
    <property type="nucleotide sequence ID" value="NC_014759.1"/>
</dbReference>
<feature type="domain" description="YknX-like C-terminal permuted SH3-like" evidence="4">
    <location>
        <begin position="283"/>
        <end position="349"/>
    </location>
</feature>
<sequence>MKKLLKGCTPLLIMILLWSCNNQENNIQTEIKIPVSVETIKPRSIYRFIETTGTVYSSKEGEMKSEMSGLYQLQRNPATGRPFALGDIVKAGQVLIRLENEEFVNGLQVEGKKLNLELAENNLEKQKSLYDKGGVTQTELKNASISYVNAKYSYENAEIQLAKMAVRVPFDGVIVELPYHTNGIKIDQGTALFKVMEYNNLLMDVKLPEKHLPEVTLDQLVQITNYNMGNDTIKGKISQISPIIDPETRTFQSVLQINNDKHSLRPGMFIKAAILSEQRDSTIVIPKETVISRQDAKVVFIVENGIATEKQITTGLETMDDIEVISGLKINDRLVVSGFETLRNKSKVSVLQ</sequence>
<evidence type="ECO:0000313" key="6">
    <source>
        <dbReference type="Proteomes" id="UP000008720"/>
    </source>
</evidence>
<dbReference type="Gene3D" id="1.10.287.470">
    <property type="entry name" value="Helix hairpin bin"/>
    <property type="match status" value="1"/>
</dbReference>
<dbReference type="GO" id="GO:1990281">
    <property type="term" value="C:efflux pump complex"/>
    <property type="evidence" value="ECO:0007669"/>
    <property type="project" value="TreeGrafter"/>
</dbReference>
<dbReference type="PANTHER" id="PTHR30469">
    <property type="entry name" value="MULTIDRUG RESISTANCE PROTEIN MDTA"/>
    <property type="match status" value="1"/>
</dbReference>
<evidence type="ECO:0000256" key="1">
    <source>
        <dbReference type="ARBA" id="ARBA00009477"/>
    </source>
</evidence>
<feature type="signal peptide" evidence="2">
    <location>
        <begin position="1"/>
        <end position="24"/>
    </location>
</feature>
<evidence type="ECO:0000256" key="2">
    <source>
        <dbReference type="SAM" id="SignalP"/>
    </source>
</evidence>
<comment type="similarity">
    <text evidence="1">Belongs to the membrane fusion protein (MFP) (TC 8.A.1) family.</text>
</comment>
<organism evidence="5 6">
    <name type="scientific">Marivirga tractuosa (strain ATCC 23168 / DSM 4126 / NBRC 15989 / NCIMB 1408 / VKM B-1430 / H-43)</name>
    <name type="common">Microscilla tractuosa</name>
    <name type="synonym">Flexibacter tractuosus</name>
    <dbReference type="NCBI Taxonomy" id="643867"/>
    <lineage>
        <taxon>Bacteria</taxon>
        <taxon>Pseudomonadati</taxon>
        <taxon>Bacteroidota</taxon>
        <taxon>Cytophagia</taxon>
        <taxon>Cytophagales</taxon>
        <taxon>Marivirgaceae</taxon>
        <taxon>Marivirga</taxon>
    </lineage>
</organism>
<dbReference type="PANTHER" id="PTHR30469:SF15">
    <property type="entry name" value="HLYD FAMILY OF SECRETION PROTEINS"/>
    <property type="match status" value="1"/>
</dbReference>
<keyword evidence="6" id="KW-1185">Reference proteome</keyword>
<proteinExistence type="inferred from homology"/>
<dbReference type="AlphaFoldDB" id="E4TUW1"/>
<gene>
    <name evidence="5" type="ordered locus">Ftrac_1070</name>
</gene>
<dbReference type="InterPro" id="IPR058637">
    <property type="entry name" value="YknX-like_C"/>
</dbReference>
<dbReference type="eggNOG" id="COG0845">
    <property type="taxonomic scope" value="Bacteria"/>
</dbReference>
<dbReference type="Pfam" id="PF25954">
    <property type="entry name" value="Beta-barrel_RND_2"/>
    <property type="match status" value="1"/>
</dbReference>
<dbReference type="STRING" id="643867.Ftrac_1070"/>
<dbReference type="Gene3D" id="2.40.30.170">
    <property type="match status" value="1"/>
</dbReference>
<dbReference type="EMBL" id="CP002349">
    <property type="protein sequence ID" value="ADR21066.1"/>
    <property type="molecule type" value="Genomic_DNA"/>
</dbReference>
<feature type="domain" description="CusB-like beta-barrel" evidence="3">
    <location>
        <begin position="204"/>
        <end position="275"/>
    </location>
</feature>
<dbReference type="GO" id="GO:0015562">
    <property type="term" value="F:efflux transmembrane transporter activity"/>
    <property type="evidence" value="ECO:0007669"/>
    <property type="project" value="TreeGrafter"/>
</dbReference>
<evidence type="ECO:0000259" key="4">
    <source>
        <dbReference type="Pfam" id="PF25989"/>
    </source>
</evidence>
<dbReference type="SUPFAM" id="SSF111369">
    <property type="entry name" value="HlyD-like secretion proteins"/>
    <property type="match status" value="1"/>
</dbReference>
<dbReference type="KEGG" id="mtt:Ftrac_1070"/>
<protein>
    <submittedName>
        <fullName evidence="5">Efflux transporter, RND family, MFP subunit</fullName>
    </submittedName>
</protein>
<dbReference type="FunFam" id="2.40.30.170:FF:000010">
    <property type="entry name" value="Efflux RND transporter periplasmic adaptor subunit"/>
    <property type="match status" value="1"/>
</dbReference>
<dbReference type="HOGENOM" id="CLU_018816_1_2_10"/>
<evidence type="ECO:0000313" key="5">
    <source>
        <dbReference type="EMBL" id="ADR21066.1"/>
    </source>
</evidence>
<evidence type="ECO:0000259" key="3">
    <source>
        <dbReference type="Pfam" id="PF25954"/>
    </source>
</evidence>
<accession>E4TUW1</accession>
<dbReference type="OrthoDB" id="1114717at2"/>